<dbReference type="STRING" id="1121420.SAMN02746098_01200"/>
<dbReference type="Gene3D" id="2.40.40.20">
    <property type="match status" value="1"/>
</dbReference>
<dbReference type="Pfam" id="PF01568">
    <property type="entry name" value="Molydop_binding"/>
    <property type="match status" value="1"/>
</dbReference>
<dbReference type="SUPFAM" id="SSF50692">
    <property type="entry name" value="ADC-like"/>
    <property type="match status" value="1"/>
</dbReference>
<evidence type="ECO:0000313" key="3">
    <source>
        <dbReference type="Proteomes" id="UP000183954"/>
    </source>
</evidence>
<gene>
    <name evidence="2" type="ORF">SAMN02746098_01200</name>
</gene>
<dbReference type="InterPro" id="IPR009010">
    <property type="entry name" value="Asp_de-COase-like_dom_sf"/>
</dbReference>
<accession>A0A1M5V5M9</accession>
<reference evidence="3" key="1">
    <citation type="submission" date="2016-11" db="EMBL/GenBank/DDBJ databases">
        <authorList>
            <person name="Varghese N."/>
            <person name="Submissions S."/>
        </authorList>
    </citation>
    <scope>NUCLEOTIDE SEQUENCE [LARGE SCALE GENOMIC DNA]</scope>
    <source>
        <strain evidence="3">DSM 15449</strain>
    </source>
</reference>
<protein>
    <submittedName>
        <fullName evidence="2">Formylmethanofuran dehydrogenase, subunit D</fullName>
    </submittedName>
</protein>
<feature type="domain" description="Molybdopterin dinucleotide-binding" evidence="1">
    <location>
        <begin position="7"/>
        <end position="104"/>
    </location>
</feature>
<dbReference type="GO" id="GO:0016491">
    <property type="term" value="F:oxidoreductase activity"/>
    <property type="evidence" value="ECO:0007669"/>
    <property type="project" value="InterPro"/>
</dbReference>
<organism evidence="2 3">
    <name type="scientific">Desulfosporosinus lacus DSM 15449</name>
    <dbReference type="NCBI Taxonomy" id="1121420"/>
    <lineage>
        <taxon>Bacteria</taxon>
        <taxon>Bacillati</taxon>
        <taxon>Bacillota</taxon>
        <taxon>Clostridia</taxon>
        <taxon>Eubacteriales</taxon>
        <taxon>Desulfitobacteriaceae</taxon>
        <taxon>Desulfosporosinus</taxon>
    </lineage>
</organism>
<evidence type="ECO:0000259" key="1">
    <source>
        <dbReference type="Pfam" id="PF01568"/>
    </source>
</evidence>
<dbReference type="EMBL" id="FQXJ01000004">
    <property type="protein sequence ID" value="SHH70253.1"/>
    <property type="molecule type" value="Genomic_DNA"/>
</dbReference>
<dbReference type="AlphaFoldDB" id="A0A1M5V5M9"/>
<sequence length="123" mass="13393">MGSMEGILITVRTSKQGAAMEKGKFSEEYRREIASLTLNPDDFARLQLGEEKRALLKSSAGEVEVICRAAEGPQGIFFLPLGAVANELLDEETHGTGVPDFKGIPVRIAAIAQDKEENYDDHS</sequence>
<proteinExistence type="predicted"/>
<dbReference type="OrthoDB" id="1808596at2"/>
<dbReference type="Proteomes" id="UP000183954">
    <property type="component" value="Unassembled WGS sequence"/>
</dbReference>
<dbReference type="InterPro" id="IPR006657">
    <property type="entry name" value="MoPterin_dinucl-bd_dom"/>
</dbReference>
<name>A0A1M5V5M9_9FIRM</name>
<dbReference type="RefSeq" id="WP_084110177.1">
    <property type="nucleotide sequence ID" value="NZ_FQXJ01000004.1"/>
</dbReference>
<dbReference type="GO" id="GO:0043546">
    <property type="term" value="F:molybdopterin cofactor binding"/>
    <property type="evidence" value="ECO:0007669"/>
    <property type="project" value="InterPro"/>
</dbReference>
<evidence type="ECO:0000313" key="2">
    <source>
        <dbReference type="EMBL" id="SHH70253.1"/>
    </source>
</evidence>
<keyword evidence="3" id="KW-1185">Reference proteome</keyword>